<proteinExistence type="predicted"/>
<protein>
    <submittedName>
        <fullName evidence="1">Uncharacterized protein</fullName>
    </submittedName>
</protein>
<sequence>MIYEAELNDIPSGHVNIDDEDKQEGVCGIQGLHQGCVDLPQPLLQTDDNLQPSLQLQLIQPSQHKLSSEPVTTTNLGQLHQALKGGRRWRSSGAAVVDQQSGQNFLQLGQVVGQTGGWARDWTIWGHTGGCHTGAAITAIVVVDHLLQKAVLQRAALIKHITHEVTEQILEKLLCE</sequence>
<evidence type="ECO:0000313" key="2">
    <source>
        <dbReference type="Proteomes" id="UP000324222"/>
    </source>
</evidence>
<reference evidence="1 2" key="1">
    <citation type="submission" date="2019-05" db="EMBL/GenBank/DDBJ databases">
        <title>Another draft genome of Portunus trituberculatus and its Hox gene families provides insights of decapod evolution.</title>
        <authorList>
            <person name="Jeong J.-H."/>
            <person name="Song I."/>
            <person name="Kim S."/>
            <person name="Choi T."/>
            <person name="Kim D."/>
            <person name="Ryu S."/>
            <person name="Kim W."/>
        </authorList>
    </citation>
    <scope>NUCLEOTIDE SEQUENCE [LARGE SCALE GENOMIC DNA]</scope>
    <source>
        <tissue evidence="1">Muscle</tissue>
    </source>
</reference>
<accession>A0A5B7E5E1</accession>
<gene>
    <name evidence="1" type="ORF">E2C01_021698</name>
</gene>
<dbReference type="AlphaFoldDB" id="A0A5B7E5E1"/>
<evidence type="ECO:0000313" key="1">
    <source>
        <dbReference type="EMBL" id="MPC28493.1"/>
    </source>
</evidence>
<comment type="caution">
    <text evidence="1">The sequence shown here is derived from an EMBL/GenBank/DDBJ whole genome shotgun (WGS) entry which is preliminary data.</text>
</comment>
<name>A0A5B7E5E1_PORTR</name>
<dbReference type="Proteomes" id="UP000324222">
    <property type="component" value="Unassembled WGS sequence"/>
</dbReference>
<keyword evidence="2" id="KW-1185">Reference proteome</keyword>
<organism evidence="1 2">
    <name type="scientific">Portunus trituberculatus</name>
    <name type="common">Swimming crab</name>
    <name type="synonym">Neptunus trituberculatus</name>
    <dbReference type="NCBI Taxonomy" id="210409"/>
    <lineage>
        <taxon>Eukaryota</taxon>
        <taxon>Metazoa</taxon>
        <taxon>Ecdysozoa</taxon>
        <taxon>Arthropoda</taxon>
        <taxon>Crustacea</taxon>
        <taxon>Multicrustacea</taxon>
        <taxon>Malacostraca</taxon>
        <taxon>Eumalacostraca</taxon>
        <taxon>Eucarida</taxon>
        <taxon>Decapoda</taxon>
        <taxon>Pleocyemata</taxon>
        <taxon>Brachyura</taxon>
        <taxon>Eubrachyura</taxon>
        <taxon>Portunoidea</taxon>
        <taxon>Portunidae</taxon>
        <taxon>Portuninae</taxon>
        <taxon>Portunus</taxon>
    </lineage>
</organism>
<dbReference type="EMBL" id="VSRR010001923">
    <property type="protein sequence ID" value="MPC28493.1"/>
    <property type="molecule type" value="Genomic_DNA"/>
</dbReference>